<protein>
    <recommendedName>
        <fullName evidence="5">DUF5667 domain-containing protein</fullName>
    </recommendedName>
</protein>
<feature type="chain" id="PRO_5014818469" description="DUF5667 domain-containing protein" evidence="2">
    <location>
        <begin position="27"/>
        <end position="499"/>
    </location>
</feature>
<keyword evidence="1" id="KW-0175">Coiled coil</keyword>
<evidence type="ECO:0000256" key="1">
    <source>
        <dbReference type="SAM" id="Coils"/>
    </source>
</evidence>
<comment type="caution">
    <text evidence="3">The sequence shown here is derived from an EMBL/GenBank/DDBJ whole genome shotgun (WGS) entry which is preliminary data.</text>
</comment>
<evidence type="ECO:0000256" key="2">
    <source>
        <dbReference type="SAM" id="SignalP"/>
    </source>
</evidence>
<gene>
    <name evidence="3" type="ORF">CO160_01920</name>
</gene>
<dbReference type="AlphaFoldDB" id="A0A2M7YLF1"/>
<feature type="coiled-coil region" evidence="1">
    <location>
        <begin position="87"/>
        <end position="114"/>
    </location>
</feature>
<feature type="signal peptide" evidence="2">
    <location>
        <begin position="1"/>
        <end position="26"/>
    </location>
</feature>
<evidence type="ECO:0000313" key="3">
    <source>
        <dbReference type="EMBL" id="PJA63786.1"/>
    </source>
</evidence>
<dbReference type="EMBL" id="PFWG01000048">
    <property type="protein sequence ID" value="PJA63786.1"/>
    <property type="molecule type" value="Genomic_DNA"/>
</dbReference>
<organism evidence="3 4">
    <name type="scientific">Candidatus Portnoybacteria bacterium CG_4_9_14_3_um_filter_43_11</name>
    <dbReference type="NCBI Taxonomy" id="1974805"/>
    <lineage>
        <taxon>Bacteria</taxon>
        <taxon>Candidatus Portnoyibacteriota</taxon>
    </lineage>
</organism>
<keyword evidence="2" id="KW-0732">Signal</keyword>
<evidence type="ECO:0000313" key="4">
    <source>
        <dbReference type="Proteomes" id="UP000230941"/>
    </source>
</evidence>
<evidence type="ECO:0008006" key="5">
    <source>
        <dbReference type="Google" id="ProtNLM"/>
    </source>
</evidence>
<name>A0A2M7YLF1_9BACT</name>
<sequence length="499" mass="55860">MKTLKLIIFLTFIPLLAAFSVLSAKAAVPVVVFGKYLDLVKDIDDADKYTPDIQSQITGILEYKKGLPLNTTISYAQKLENNPTDKSDVLNEIVKNINDRIAEIEKEIIKEKTDKTPNTERIAKLEDGIKQLEGLKTATKETKTHLVNSLALDVHIVKDSTSIIEDLKAMARERLARTQLGELATPLLDQFDQLSIKDFGQYLYDEPLQAARDYLDTNFFKVTKPSLPQEDLDSIENAVNNSIAPSYLNPVRPEKDDDFVGLDNVFDESKGGGWDQWLLALEDNHNDYGIYLSALESAQQVYQSEQLKNQTQAIAYQGVRPINDTLGKPIECTQASAQCPKCENGVCLGFDGQPKYAISKPGSAIAADRAATVEAQFDVAVNPQYAPESSAIGAVGQIPTAPYKDVTPSKQAEKNTEWWGDTTMNSLKALEDIFCACFPDFCRIYKIFSLKDLFPLFKIPDEITICGRTFNLCDYFPEVCDSFTDLFEDFFKDIFNFFE</sequence>
<dbReference type="Proteomes" id="UP000230941">
    <property type="component" value="Unassembled WGS sequence"/>
</dbReference>
<accession>A0A2M7YLF1</accession>
<reference evidence="4" key="1">
    <citation type="submission" date="2017-09" db="EMBL/GenBank/DDBJ databases">
        <title>Depth-based differentiation of microbial function through sediment-hosted aquifers and enrichment of novel symbionts in the deep terrestrial subsurface.</title>
        <authorList>
            <person name="Probst A.J."/>
            <person name="Ladd B."/>
            <person name="Jarett J.K."/>
            <person name="Geller-Mcgrath D.E."/>
            <person name="Sieber C.M.K."/>
            <person name="Emerson J.B."/>
            <person name="Anantharaman K."/>
            <person name="Thomas B.C."/>
            <person name="Malmstrom R."/>
            <person name="Stieglmeier M."/>
            <person name="Klingl A."/>
            <person name="Woyke T."/>
            <person name="Ryan C.M."/>
            <person name="Banfield J.F."/>
        </authorList>
    </citation>
    <scope>NUCLEOTIDE SEQUENCE [LARGE SCALE GENOMIC DNA]</scope>
</reference>
<proteinExistence type="predicted"/>